<reference evidence="2" key="2">
    <citation type="submission" date="2025-09" db="UniProtKB">
        <authorList>
            <consortium name="Ensembl"/>
        </authorList>
    </citation>
    <scope>IDENTIFICATION</scope>
</reference>
<feature type="transmembrane region" description="Helical" evidence="1">
    <location>
        <begin position="149"/>
        <end position="168"/>
    </location>
</feature>
<evidence type="ECO:0008006" key="4">
    <source>
        <dbReference type="Google" id="ProtNLM"/>
    </source>
</evidence>
<organism evidence="2 3">
    <name type="scientific">Zonotrichia albicollis</name>
    <name type="common">White-throated sparrow</name>
    <name type="synonym">Fringilla albicollis</name>
    <dbReference type="NCBI Taxonomy" id="44394"/>
    <lineage>
        <taxon>Eukaryota</taxon>
        <taxon>Metazoa</taxon>
        <taxon>Chordata</taxon>
        <taxon>Craniata</taxon>
        <taxon>Vertebrata</taxon>
        <taxon>Euteleostomi</taxon>
        <taxon>Archelosauria</taxon>
        <taxon>Archosauria</taxon>
        <taxon>Dinosauria</taxon>
        <taxon>Saurischia</taxon>
        <taxon>Theropoda</taxon>
        <taxon>Coelurosauria</taxon>
        <taxon>Aves</taxon>
        <taxon>Neognathae</taxon>
        <taxon>Neoaves</taxon>
        <taxon>Telluraves</taxon>
        <taxon>Australaves</taxon>
        <taxon>Passeriformes</taxon>
        <taxon>Passerellidae</taxon>
        <taxon>Zonotrichia</taxon>
    </lineage>
</organism>
<dbReference type="AlphaFoldDB" id="A0A8D2LZG1"/>
<sequence>PEVVKGELCGENADVWAAGCILEQMATLGPPVYSTNVPSLATEIVGAVYEPVPEGLYSENKQVNGECSSCGCLTPDAEALTYHHQLPILSQVSTCISFIFYYSFANFSLLNFLSFHLYVQVFSLNDNQIDIVDNSSSSSSSNLEELKQLFTALLIFLLPSTALAGIAVSQGKVHQISDPVQQILHKIIFSTKLPPALQCNLERSIVERFKKSLFSQKSNPCKLESEIKKVWYTIYYLYAAELIEPNIFITDWHGVRLSSGGNMLLPDDRKGNSFVLYTLIEEALEESGYYSFSSYRSV</sequence>
<evidence type="ECO:0000256" key="1">
    <source>
        <dbReference type="SAM" id="Phobius"/>
    </source>
</evidence>
<name>A0A8D2LZG1_ZONAL</name>
<keyword evidence="3" id="KW-1185">Reference proteome</keyword>
<accession>A0A8D2LZG1</accession>
<dbReference type="SUPFAM" id="SSF56112">
    <property type="entry name" value="Protein kinase-like (PK-like)"/>
    <property type="match status" value="1"/>
</dbReference>
<protein>
    <recommendedName>
        <fullName evidence="4">Protein kinase domain-containing protein</fullName>
    </recommendedName>
</protein>
<dbReference type="Proteomes" id="UP000694413">
    <property type="component" value="Unassembled WGS sequence"/>
</dbReference>
<evidence type="ECO:0000313" key="3">
    <source>
        <dbReference type="Proteomes" id="UP000694413"/>
    </source>
</evidence>
<reference evidence="2" key="1">
    <citation type="submission" date="2025-08" db="UniProtKB">
        <authorList>
            <consortium name="Ensembl"/>
        </authorList>
    </citation>
    <scope>IDENTIFICATION</scope>
</reference>
<dbReference type="Gene3D" id="1.10.510.10">
    <property type="entry name" value="Transferase(Phosphotransferase) domain 1"/>
    <property type="match status" value="1"/>
</dbReference>
<keyword evidence="1" id="KW-0472">Membrane</keyword>
<evidence type="ECO:0000313" key="2">
    <source>
        <dbReference type="Ensembl" id="ENSZALP00000000014.1"/>
    </source>
</evidence>
<feature type="transmembrane region" description="Helical" evidence="1">
    <location>
        <begin position="99"/>
        <end position="119"/>
    </location>
</feature>
<dbReference type="Ensembl" id="ENSZALT00000000020.1">
    <property type="protein sequence ID" value="ENSZALP00000000014.1"/>
    <property type="gene ID" value="ENSZALG00000000014.1"/>
</dbReference>
<keyword evidence="1" id="KW-1133">Transmembrane helix</keyword>
<proteinExistence type="predicted"/>
<dbReference type="InterPro" id="IPR011009">
    <property type="entry name" value="Kinase-like_dom_sf"/>
</dbReference>
<keyword evidence="1" id="KW-0812">Transmembrane</keyword>